<dbReference type="EMBL" id="JAACJM010000054">
    <property type="protein sequence ID" value="KAF5356565.1"/>
    <property type="molecule type" value="Genomic_DNA"/>
</dbReference>
<dbReference type="OrthoDB" id="3182339at2759"/>
<reference evidence="1 2" key="1">
    <citation type="journal article" date="2020" name="ISME J.">
        <title>Uncovering the hidden diversity of litter-decomposition mechanisms in mushroom-forming fungi.</title>
        <authorList>
            <person name="Floudas D."/>
            <person name="Bentzer J."/>
            <person name="Ahren D."/>
            <person name="Johansson T."/>
            <person name="Persson P."/>
            <person name="Tunlid A."/>
        </authorList>
    </citation>
    <scope>NUCLEOTIDE SEQUENCE [LARGE SCALE GENOMIC DNA]</scope>
    <source>
        <strain evidence="1 2">CBS 291.85</strain>
    </source>
</reference>
<evidence type="ECO:0000313" key="2">
    <source>
        <dbReference type="Proteomes" id="UP000559256"/>
    </source>
</evidence>
<proteinExistence type="predicted"/>
<keyword evidence="2" id="KW-1185">Reference proteome</keyword>
<evidence type="ECO:0000313" key="1">
    <source>
        <dbReference type="EMBL" id="KAF5356565.1"/>
    </source>
</evidence>
<gene>
    <name evidence="1" type="ORF">D9758_008213</name>
</gene>
<comment type="caution">
    <text evidence="1">The sequence shown here is derived from an EMBL/GenBank/DDBJ whole genome shotgun (WGS) entry which is preliminary data.</text>
</comment>
<organism evidence="1 2">
    <name type="scientific">Tetrapyrgos nigripes</name>
    <dbReference type="NCBI Taxonomy" id="182062"/>
    <lineage>
        <taxon>Eukaryota</taxon>
        <taxon>Fungi</taxon>
        <taxon>Dikarya</taxon>
        <taxon>Basidiomycota</taxon>
        <taxon>Agaricomycotina</taxon>
        <taxon>Agaricomycetes</taxon>
        <taxon>Agaricomycetidae</taxon>
        <taxon>Agaricales</taxon>
        <taxon>Marasmiineae</taxon>
        <taxon>Marasmiaceae</taxon>
        <taxon>Tetrapyrgos</taxon>
    </lineage>
</organism>
<sequence>MCLYFRYASTAYSSNQEDQSFMVLTILELWIALDKFACASYPLLISYSPEVPLDKGENGKALLRHLLFRKADDLARLKAVDAYIRERRHYSKYDISVFSNKSSSQSFCSKFYDSPAGAGAGMPAMRERIEKDADKKRQVVLAELRVEMKKYRVLTERIEALEHLHGDEEDSELCQFLGLHTGEEEPMVIDGEPYAVQSDGFVRPGRHRESMGFKECRFDESPIPFLQELIGLRRKGTGYLPTHLGKIVHGRLLTADDIDY</sequence>
<accession>A0A8H5G1G6</accession>
<dbReference type="Proteomes" id="UP000559256">
    <property type="component" value="Unassembled WGS sequence"/>
</dbReference>
<dbReference type="AlphaFoldDB" id="A0A8H5G1G6"/>
<protein>
    <submittedName>
        <fullName evidence="1">Uncharacterized protein</fullName>
    </submittedName>
</protein>
<name>A0A8H5G1G6_9AGAR</name>